<evidence type="ECO:0000313" key="2">
    <source>
        <dbReference type="Proteomes" id="UP000824029"/>
    </source>
</evidence>
<dbReference type="SUPFAM" id="SSF53474">
    <property type="entry name" value="alpha/beta-Hydrolases"/>
    <property type="match status" value="1"/>
</dbReference>
<dbReference type="InterPro" id="IPR029058">
    <property type="entry name" value="AB_hydrolase_fold"/>
</dbReference>
<proteinExistence type="predicted"/>
<dbReference type="AlphaFoldDB" id="A0A9D2DL58"/>
<reference evidence="1" key="1">
    <citation type="journal article" date="2021" name="PeerJ">
        <title>Extensive microbial diversity within the chicken gut microbiome revealed by metagenomics and culture.</title>
        <authorList>
            <person name="Gilroy R."/>
            <person name="Ravi A."/>
            <person name="Getino M."/>
            <person name="Pursley I."/>
            <person name="Horton D.L."/>
            <person name="Alikhan N.F."/>
            <person name="Baker D."/>
            <person name="Gharbi K."/>
            <person name="Hall N."/>
            <person name="Watson M."/>
            <person name="Adriaenssens E.M."/>
            <person name="Foster-Nyarko E."/>
            <person name="Jarju S."/>
            <person name="Secka A."/>
            <person name="Antonio M."/>
            <person name="Oren A."/>
            <person name="Chaudhuri R.R."/>
            <person name="La Ragione R."/>
            <person name="Hildebrand F."/>
            <person name="Pallen M.J."/>
        </authorList>
    </citation>
    <scope>NUCLEOTIDE SEQUENCE</scope>
    <source>
        <strain evidence="1">ChiHecolR3B27-1887</strain>
    </source>
</reference>
<reference evidence="1" key="2">
    <citation type="submission" date="2021-04" db="EMBL/GenBank/DDBJ databases">
        <authorList>
            <person name="Gilroy R."/>
        </authorList>
    </citation>
    <scope>NUCLEOTIDE SEQUENCE</scope>
    <source>
        <strain evidence="1">ChiHecolR3B27-1887</strain>
    </source>
</reference>
<protein>
    <submittedName>
        <fullName evidence="1">DUF2974 domain-containing protein</fullName>
    </submittedName>
</protein>
<dbReference type="InterPro" id="IPR024499">
    <property type="entry name" value="Mbeg1-like"/>
</dbReference>
<evidence type="ECO:0000313" key="1">
    <source>
        <dbReference type="EMBL" id="HIZ19221.1"/>
    </source>
</evidence>
<organism evidence="1 2">
    <name type="scientific">Candidatus Olsenella stercoravium</name>
    <dbReference type="NCBI Taxonomy" id="2838713"/>
    <lineage>
        <taxon>Bacteria</taxon>
        <taxon>Bacillati</taxon>
        <taxon>Actinomycetota</taxon>
        <taxon>Coriobacteriia</taxon>
        <taxon>Coriobacteriales</taxon>
        <taxon>Atopobiaceae</taxon>
        <taxon>Olsenella</taxon>
    </lineage>
</organism>
<sequence length="381" mass="41623">MDLFEYLETALESFDERPLGPVDSAALSQFCMVRGEGVIPAALWRGGPLERLRAWVARPTRFSDLLQAERFDGLFCGLAPEGVKRELAALVASPRFRDLELRDYASCFDEGERVQFSATTFVWRSPAGRDRDFAYVGFRGTDDTFTGWRENFDMAVDPPVPSQRMAADYLASVARYLPQRLYVGGHSKGGNLATYAALRAPEEVRARIERVFDHDGPGFKAGFLDEKDFEGVRGLVHRTVPEESVVGMLMDTPIEPHVVVSTARGAEQHSIFTWEIAGDDFVYADELSPAAIFTHELMDTWLASLSPEETPRVVDALFRALAASGAPSVGAVIFSGAGAPALLTEAARNLDQESRDVLLPALGKLAASAARAGAKGLSELF</sequence>
<gene>
    <name evidence="1" type="ORF">IAA22_08965</name>
</gene>
<accession>A0A9D2DL58</accession>
<dbReference type="Gene3D" id="3.40.50.1820">
    <property type="entry name" value="alpha/beta hydrolase"/>
    <property type="match status" value="1"/>
</dbReference>
<dbReference type="EMBL" id="DXBZ01000169">
    <property type="protein sequence ID" value="HIZ19221.1"/>
    <property type="molecule type" value="Genomic_DNA"/>
</dbReference>
<dbReference type="Pfam" id="PF11187">
    <property type="entry name" value="Mbeg1-like"/>
    <property type="match status" value="1"/>
</dbReference>
<comment type="caution">
    <text evidence="1">The sequence shown here is derived from an EMBL/GenBank/DDBJ whole genome shotgun (WGS) entry which is preliminary data.</text>
</comment>
<name>A0A9D2DL58_9ACTN</name>
<dbReference type="Proteomes" id="UP000824029">
    <property type="component" value="Unassembled WGS sequence"/>
</dbReference>